<dbReference type="Pfam" id="PF14355">
    <property type="entry name" value="Abi_C"/>
    <property type="match status" value="1"/>
</dbReference>
<name>A0A8I1G218_9GAMM</name>
<sequence>MRKEIPAPIIAVLSENMPAHETHASLDNLFSYAEAPGEPPEGSKPVKVQAWLRRANKESETPLIVLGRIIECYMEIPDLEEKRSSLFGEPPLNAKKEFREKLEAILSRCNLTYLPGGIVSDGSSAPSRSLAALIKGRDIPSIDQEFNRALASVISDPREAVSAACNILESVFKIYIADEKLDMPQKQDLQSVWKVVRADLGFSPGILEDDDLKKILTGVLSVVDGIGAFRTHASSAHGQGRTIYNLKPRHARLAIHSAHTIALFVLETWDERKVRKEKISLDK</sequence>
<organism evidence="3 4">
    <name type="scientific">Idiomarina abyssalis</name>
    <dbReference type="NCBI Taxonomy" id="86102"/>
    <lineage>
        <taxon>Bacteria</taxon>
        <taxon>Pseudomonadati</taxon>
        <taxon>Pseudomonadota</taxon>
        <taxon>Gammaproteobacteria</taxon>
        <taxon>Alteromonadales</taxon>
        <taxon>Idiomarinaceae</taxon>
        <taxon>Idiomarina</taxon>
    </lineage>
</organism>
<feature type="domain" description="Abortive infection protein-like C-terminal" evidence="1">
    <location>
        <begin position="192"/>
        <end position="267"/>
    </location>
</feature>
<evidence type="ECO:0000259" key="1">
    <source>
        <dbReference type="Pfam" id="PF14355"/>
    </source>
</evidence>
<evidence type="ECO:0000313" key="2">
    <source>
        <dbReference type="EMBL" id="MBJ7265657.1"/>
    </source>
</evidence>
<gene>
    <name evidence="2" type="ORF">JHC10_01730</name>
    <name evidence="3" type="ORF">JHC11_00365</name>
</gene>
<dbReference type="RefSeq" id="WP_199493616.1">
    <property type="nucleotide sequence ID" value="NZ_JAEMOO010000014.1"/>
</dbReference>
<dbReference type="Proteomes" id="UP000621390">
    <property type="component" value="Unassembled WGS sequence"/>
</dbReference>
<dbReference type="InterPro" id="IPR026001">
    <property type="entry name" value="Abi-like_C"/>
</dbReference>
<dbReference type="EMBL" id="JAEMOS010000004">
    <property type="protein sequence ID" value="MBJ7265657.1"/>
    <property type="molecule type" value="Genomic_DNA"/>
</dbReference>
<protein>
    <submittedName>
        <fullName evidence="3">Abortive infection family protein</fullName>
    </submittedName>
</protein>
<evidence type="ECO:0000313" key="5">
    <source>
        <dbReference type="Proteomes" id="UP000655994"/>
    </source>
</evidence>
<accession>A0A8I1G218</accession>
<dbReference type="AlphaFoldDB" id="A0A8I1G218"/>
<evidence type="ECO:0000313" key="4">
    <source>
        <dbReference type="Proteomes" id="UP000621390"/>
    </source>
</evidence>
<proteinExistence type="predicted"/>
<dbReference type="EMBL" id="JAEMOP010000002">
    <property type="protein sequence ID" value="MBJ7314453.1"/>
    <property type="molecule type" value="Genomic_DNA"/>
</dbReference>
<comment type="caution">
    <text evidence="3">The sequence shown here is derived from an EMBL/GenBank/DDBJ whole genome shotgun (WGS) entry which is preliminary data.</text>
</comment>
<keyword evidence="5" id="KW-1185">Reference proteome</keyword>
<reference evidence="3 5" key="1">
    <citation type="submission" date="2020-09" db="EMBL/GenBank/DDBJ databases">
        <title>Draft Genomes of Bacterial Isolates from North Pond Shallow Sediments.</title>
        <authorList>
            <person name="Kiel Reese B."/>
            <person name="Mullis M."/>
            <person name="Weisend R.E."/>
        </authorList>
    </citation>
    <scope>NUCLEOTIDE SEQUENCE</scope>
    <source>
        <strain evidence="3">KJE-2</strain>
        <strain evidence="2 5">KJE-3</strain>
    </source>
</reference>
<evidence type="ECO:0000313" key="3">
    <source>
        <dbReference type="EMBL" id="MBJ7314453.1"/>
    </source>
</evidence>
<dbReference type="Proteomes" id="UP000655994">
    <property type="component" value="Unassembled WGS sequence"/>
</dbReference>